<name>A0A2T9JB74_9CAUL</name>
<organism evidence="6 7">
    <name type="scientific">Caulobacter radicis</name>
    <dbReference type="NCBI Taxonomy" id="2172650"/>
    <lineage>
        <taxon>Bacteria</taxon>
        <taxon>Pseudomonadati</taxon>
        <taxon>Pseudomonadota</taxon>
        <taxon>Alphaproteobacteria</taxon>
        <taxon>Caulobacterales</taxon>
        <taxon>Caulobacteraceae</taxon>
        <taxon>Caulobacter</taxon>
    </lineage>
</organism>
<comment type="caution">
    <text evidence="6">The sequence shown here is derived from an EMBL/GenBank/DDBJ whole genome shotgun (WGS) entry which is preliminary data.</text>
</comment>
<dbReference type="InterPro" id="IPR058792">
    <property type="entry name" value="Beta-barrel_RND_2"/>
</dbReference>
<dbReference type="Pfam" id="PF25917">
    <property type="entry name" value="BSH_RND"/>
    <property type="match status" value="1"/>
</dbReference>
<accession>A0A2T9JB74</accession>
<dbReference type="PANTHER" id="PTHR30386">
    <property type="entry name" value="MEMBRANE FUSION SUBUNIT OF EMRAB-TOLC MULTIDRUG EFFLUX PUMP"/>
    <property type="match status" value="1"/>
</dbReference>
<evidence type="ECO:0000259" key="5">
    <source>
        <dbReference type="Pfam" id="PF25954"/>
    </source>
</evidence>
<dbReference type="SUPFAM" id="SSF111369">
    <property type="entry name" value="HlyD-like secretion proteins"/>
    <property type="match status" value="3"/>
</dbReference>
<keyword evidence="2" id="KW-0472">Membrane</keyword>
<evidence type="ECO:0000256" key="1">
    <source>
        <dbReference type="SAM" id="MobiDB-lite"/>
    </source>
</evidence>
<dbReference type="InterPro" id="IPR050739">
    <property type="entry name" value="MFP"/>
</dbReference>
<keyword evidence="2" id="KW-0812">Transmembrane</keyword>
<dbReference type="Pfam" id="PF25876">
    <property type="entry name" value="HH_MFP_RND"/>
    <property type="match status" value="1"/>
</dbReference>
<reference evidence="6 7" key="1">
    <citation type="submission" date="2018-04" db="EMBL/GenBank/DDBJ databases">
        <title>The genome sequence of Caulobacter sp. 736.</title>
        <authorList>
            <person name="Gao J."/>
            <person name="Sun J."/>
        </authorList>
    </citation>
    <scope>NUCLEOTIDE SEQUENCE [LARGE SCALE GENOMIC DNA]</scope>
    <source>
        <strain evidence="6 7">736</strain>
    </source>
</reference>
<sequence length="386" mass="41198">MTDAAAPPPPANPSPQPPPQPEDRAAAAAPPPARPKPPGVRAIVLTAVVTLAVVLLILFLWKLPPFAGSVQRTDNAYVRGQVTVIAPQLSGYVTKVLVQDFQSVRAGQPLVEIDRRIYGQRLDQARATLAAREADLANSTQAQASREAALAARHADIGSAQAQLERARADMARVADLATDGSVSLRERDQARAALRAAEAQVVAAQAGRDIARQDVRSVGVSRQGLEAAVAAARAALRLAEIDMDNTLVLAPADGQLGQIGVRQGQFVTAGTQLVSLVPPQRWIIANFKERQAGRMRPGQPASVTVDALGDRRFHGRIEQISPATGSEFSILPAQNATGNFTKIAQRLPVRIVLDADQPDLSRLRPGMSVEAQVDLAKAPRERERR</sequence>
<feature type="transmembrane region" description="Helical" evidence="2">
    <location>
        <begin position="42"/>
        <end position="61"/>
    </location>
</feature>
<dbReference type="Pfam" id="PF25954">
    <property type="entry name" value="Beta-barrel_RND_2"/>
    <property type="match status" value="1"/>
</dbReference>
<feature type="compositionally biased region" description="Pro residues" evidence="1">
    <location>
        <begin position="1"/>
        <end position="20"/>
    </location>
</feature>
<dbReference type="EMBL" id="QDKP01000042">
    <property type="protein sequence ID" value="PVM79483.1"/>
    <property type="molecule type" value="Genomic_DNA"/>
</dbReference>
<gene>
    <name evidence="6" type="ORF">DDF65_14650</name>
</gene>
<evidence type="ECO:0000259" key="3">
    <source>
        <dbReference type="Pfam" id="PF25876"/>
    </source>
</evidence>
<dbReference type="PRINTS" id="PR01490">
    <property type="entry name" value="RTXTOXIND"/>
</dbReference>
<dbReference type="Gene3D" id="2.40.50.100">
    <property type="match status" value="1"/>
</dbReference>
<dbReference type="AlphaFoldDB" id="A0A2T9JB74"/>
<dbReference type="GO" id="GO:0055085">
    <property type="term" value="P:transmembrane transport"/>
    <property type="evidence" value="ECO:0007669"/>
    <property type="project" value="InterPro"/>
</dbReference>
<evidence type="ECO:0000259" key="4">
    <source>
        <dbReference type="Pfam" id="PF25917"/>
    </source>
</evidence>
<keyword evidence="2" id="KW-1133">Transmembrane helix</keyword>
<feature type="domain" description="Multidrug resistance protein MdtA-like alpha-helical hairpin" evidence="3">
    <location>
        <begin position="153"/>
        <end position="214"/>
    </location>
</feature>
<dbReference type="Gene3D" id="1.10.287.470">
    <property type="entry name" value="Helix hairpin bin"/>
    <property type="match status" value="1"/>
</dbReference>
<evidence type="ECO:0000313" key="7">
    <source>
        <dbReference type="Proteomes" id="UP000244913"/>
    </source>
</evidence>
<evidence type="ECO:0000256" key="2">
    <source>
        <dbReference type="SAM" id="Phobius"/>
    </source>
</evidence>
<dbReference type="InterPro" id="IPR058625">
    <property type="entry name" value="MdtA-like_BSH"/>
</dbReference>
<feature type="region of interest" description="Disordered" evidence="1">
    <location>
        <begin position="1"/>
        <end position="36"/>
    </location>
</feature>
<feature type="domain" description="Multidrug resistance protein MdtA-like barrel-sandwich hybrid" evidence="4">
    <location>
        <begin position="85"/>
        <end position="276"/>
    </location>
</feature>
<keyword evidence="7" id="KW-1185">Reference proteome</keyword>
<dbReference type="RefSeq" id="WP_116568390.1">
    <property type="nucleotide sequence ID" value="NZ_QDKP01000042.1"/>
</dbReference>
<evidence type="ECO:0000313" key="6">
    <source>
        <dbReference type="EMBL" id="PVM79483.1"/>
    </source>
</evidence>
<dbReference type="PANTHER" id="PTHR30386:SF24">
    <property type="entry name" value="MULTIDRUG RESISTANCE EFFLUX PUMP"/>
    <property type="match status" value="1"/>
</dbReference>
<dbReference type="Proteomes" id="UP000244913">
    <property type="component" value="Unassembled WGS sequence"/>
</dbReference>
<dbReference type="Gene3D" id="2.40.30.170">
    <property type="match status" value="1"/>
</dbReference>
<dbReference type="InterPro" id="IPR058624">
    <property type="entry name" value="MdtA-like_HH"/>
</dbReference>
<proteinExistence type="predicted"/>
<feature type="domain" description="CusB-like beta-barrel" evidence="5">
    <location>
        <begin position="283"/>
        <end position="373"/>
    </location>
</feature>
<protein>
    <submittedName>
        <fullName evidence="6">Secretion protein HlyD</fullName>
    </submittedName>
</protein>